<name>A0ABN2CK65_9MICO</name>
<feature type="transmembrane region" description="Helical" evidence="2">
    <location>
        <begin position="39"/>
        <end position="58"/>
    </location>
</feature>
<dbReference type="PANTHER" id="PTHR24094">
    <property type="entry name" value="SECRETED PROTEIN"/>
    <property type="match status" value="1"/>
</dbReference>
<comment type="caution">
    <text evidence="4">The sequence shown here is derived from an EMBL/GenBank/DDBJ whole genome shotgun (WGS) entry which is preliminary data.</text>
</comment>
<organism evidence="4 5">
    <name type="scientific">Brevibacterium picturae</name>
    <dbReference type="NCBI Taxonomy" id="260553"/>
    <lineage>
        <taxon>Bacteria</taxon>
        <taxon>Bacillati</taxon>
        <taxon>Actinomycetota</taxon>
        <taxon>Actinomycetes</taxon>
        <taxon>Micrococcales</taxon>
        <taxon>Brevibacteriaceae</taxon>
        <taxon>Brevibacterium</taxon>
    </lineage>
</organism>
<evidence type="ECO:0000259" key="3">
    <source>
        <dbReference type="SMART" id="SM00894"/>
    </source>
</evidence>
<dbReference type="Pfam" id="PF05901">
    <property type="entry name" value="Excalibur"/>
    <property type="match status" value="1"/>
</dbReference>
<feature type="compositionally biased region" description="Low complexity" evidence="1">
    <location>
        <begin position="78"/>
        <end position="90"/>
    </location>
</feature>
<keyword evidence="5" id="KW-1185">Reference proteome</keyword>
<keyword evidence="2" id="KW-1133">Transmembrane helix</keyword>
<feature type="region of interest" description="Disordered" evidence="1">
    <location>
        <begin position="308"/>
        <end position="394"/>
    </location>
</feature>
<accession>A0ABN2CK65</accession>
<gene>
    <name evidence="4" type="ORF">GCM10009691_37420</name>
</gene>
<dbReference type="Pfam" id="PF07510">
    <property type="entry name" value="GmrSD_C"/>
    <property type="match status" value="1"/>
</dbReference>
<feature type="compositionally biased region" description="Low complexity" evidence="1">
    <location>
        <begin position="334"/>
        <end position="346"/>
    </location>
</feature>
<evidence type="ECO:0000256" key="2">
    <source>
        <dbReference type="SAM" id="Phobius"/>
    </source>
</evidence>
<feature type="compositionally biased region" description="Basic and acidic residues" evidence="1">
    <location>
        <begin position="106"/>
        <end position="115"/>
    </location>
</feature>
<proteinExistence type="predicted"/>
<reference evidence="4 5" key="1">
    <citation type="journal article" date="2019" name="Int. J. Syst. Evol. Microbiol.">
        <title>The Global Catalogue of Microorganisms (GCM) 10K type strain sequencing project: providing services to taxonomists for standard genome sequencing and annotation.</title>
        <authorList>
            <consortium name="The Broad Institute Genomics Platform"/>
            <consortium name="The Broad Institute Genome Sequencing Center for Infectious Disease"/>
            <person name="Wu L."/>
            <person name="Ma J."/>
        </authorList>
    </citation>
    <scope>NUCLEOTIDE SEQUENCE [LARGE SCALE GENOMIC DNA]</scope>
    <source>
        <strain evidence="4 5">JCM 13319</strain>
    </source>
</reference>
<dbReference type="SMART" id="SM00894">
    <property type="entry name" value="Excalibur"/>
    <property type="match status" value="1"/>
</dbReference>
<feature type="compositionally biased region" description="Basic and acidic residues" evidence="1">
    <location>
        <begin position="383"/>
        <end position="394"/>
    </location>
</feature>
<dbReference type="InterPro" id="IPR011089">
    <property type="entry name" value="GmrSD_C"/>
</dbReference>
<feature type="region of interest" description="Disordered" evidence="1">
    <location>
        <begin position="68"/>
        <end position="121"/>
    </location>
</feature>
<feature type="domain" description="Excalibur calcium-binding" evidence="3">
    <location>
        <begin position="358"/>
        <end position="394"/>
    </location>
</feature>
<dbReference type="EMBL" id="BAAALY010000018">
    <property type="protein sequence ID" value="GAA1559940.1"/>
    <property type="molecule type" value="Genomic_DNA"/>
</dbReference>
<dbReference type="Proteomes" id="UP001501791">
    <property type="component" value="Unassembled WGS sequence"/>
</dbReference>
<protein>
    <submittedName>
        <fullName evidence="4">DUF1524 domain-containing protein</fullName>
    </submittedName>
</protein>
<evidence type="ECO:0000313" key="4">
    <source>
        <dbReference type="EMBL" id="GAA1559940.1"/>
    </source>
</evidence>
<dbReference type="PANTHER" id="PTHR24094:SF15">
    <property type="entry name" value="AMP-DEPENDENT SYNTHETASE_LIGASE DOMAIN-CONTAINING PROTEIN-RELATED"/>
    <property type="match status" value="1"/>
</dbReference>
<keyword evidence="2" id="KW-0472">Membrane</keyword>
<evidence type="ECO:0000256" key="1">
    <source>
        <dbReference type="SAM" id="MobiDB-lite"/>
    </source>
</evidence>
<keyword evidence="2" id="KW-0812">Transmembrane</keyword>
<sequence length="394" mass="42166">MDRDAASLPRTVHDHVPTLFHDWTPMPFSAFLNHAMTRLRAGMVFALIAFLSIVLLSACADGGEVGVTEDASWNSESTPTAKTTDKPAAASETPAPTRGSGSSEAEGTKAEETEQGRAGGSAAGTALALLDELEVKGRAPKTGYDADLFKWRSDADHNGCDTRNDVLRRDLSDITLKAGTKGCVVIAGGLKDQYKGETYTFDRDPNNIDIDHIVARSNAWQTGAATFDEDTLKEFGNDPLNLLAVSSSLNRQKGDGDAATWLPPAKSYRCEYVSRQIAIKHKYDLWVVTAEKSAMQRVLSACDDEPAFTENVTWPKPGEGDDVTTAEDTKRKPSNSQKSNSTGSSSKETRTSGGGSVYYENCTAARDAGAAPVRRGDAGYASHLDRDGDGVGCE</sequence>
<evidence type="ECO:0000313" key="5">
    <source>
        <dbReference type="Proteomes" id="UP001501791"/>
    </source>
</evidence>
<dbReference type="InterPro" id="IPR008613">
    <property type="entry name" value="Excalibur_Ca-bd_domain"/>
</dbReference>